<name>A0A182JMT4_ANOAO</name>
<protein>
    <submittedName>
        <fullName evidence="1">Uncharacterized protein</fullName>
    </submittedName>
</protein>
<dbReference type="VEuPathDB" id="VectorBase:AATE021002"/>
<dbReference type="AlphaFoldDB" id="A0A182JMT4"/>
<dbReference type="EnsemblMetazoa" id="AATE021002-RA">
    <property type="protein sequence ID" value="AATE021002-PA.1"/>
    <property type="gene ID" value="AATE021002"/>
</dbReference>
<organism evidence="1">
    <name type="scientific">Anopheles atroparvus</name>
    <name type="common">European mosquito</name>
    <dbReference type="NCBI Taxonomy" id="41427"/>
    <lineage>
        <taxon>Eukaryota</taxon>
        <taxon>Metazoa</taxon>
        <taxon>Ecdysozoa</taxon>
        <taxon>Arthropoda</taxon>
        <taxon>Hexapoda</taxon>
        <taxon>Insecta</taxon>
        <taxon>Pterygota</taxon>
        <taxon>Neoptera</taxon>
        <taxon>Endopterygota</taxon>
        <taxon>Diptera</taxon>
        <taxon>Nematocera</taxon>
        <taxon>Culicoidea</taxon>
        <taxon>Culicidae</taxon>
        <taxon>Anophelinae</taxon>
        <taxon>Anopheles</taxon>
    </lineage>
</organism>
<reference evidence="1" key="1">
    <citation type="submission" date="2022-08" db="UniProtKB">
        <authorList>
            <consortium name="EnsemblMetazoa"/>
        </authorList>
    </citation>
    <scope>IDENTIFICATION</scope>
    <source>
        <strain evidence="1">EBRO</strain>
    </source>
</reference>
<accession>A0A182JMT4</accession>
<evidence type="ECO:0000313" key="1">
    <source>
        <dbReference type="EnsemblMetazoa" id="AATE021002-PA.1"/>
    </source>
</evidence>
<sequence length="180" mass="18708">MSSSVSSDCCEVSCSAFDIVVTGVLLLMLLNVSAVVEGVVTGRDVVGRTGLAIVSEAGLGLALGGTRAAATSLLLAGPPGLFAFPPVPFRLPPAPGPDGGWCGCCLHQRLAGFAQLAQAVAHVVGAEQARNKLLHALVGHRLRERLRIGGQLAERPVDRDLYLARLARLVQGEVERAARV</sequence>
<proteinExistence type="predicted"/>